<dbReference type="InterPro" id="IPR000477">
    <property type="entry name" value="RT_dom"/>
</dbReference>
<protein>
    <submittedName>
        <fullName evidence="2">Transposon TX1 uncharacterized 149 kDa protein</fullName>
    </submittedName>
</protein>
<comment type="caution">
    <text evidence="2">The sequence shown here is derived from an EMBL/GenBank/DDBJ whole genome shotgun (WGS) entry which is preliminary data.</text>
</comment>
<dbReference type="PROSITE" id="PS50878">
    <property type="entry name" value="RT_POL"/>
    <property type="match status" value="1"/>
</dbReference>
<evidence type="ECO:0000313" key="2">
    <source>
        <dbReference type="EMBL" id="RVX17860.1"/>
    </source>
</evidence>
<reference evidence="2 3" key="1">
    <citation type="journal article" date="2018" name="PLoS Genet.">
        <title>Population sequencing reveals clonal diversity and ancestral inbreeding in the grapevine cultivar Chardonnay.</title>
        <authorList>
            <person name="Roach M.J."/>
            <person name="Johnson D.L."/>
            <person name="Bohlmann J."/>
            <person name="van Vuuren H.J."/>
            <person name="Jones S.J."/>
            <person name="Pretorius I.S."/>
            <person name="Schmidt S.A."/>
            <person name="Borneman A.R."/>
        </authorList>
    </citation>
    <scope>NUCLEOTIDE SEQUENCE [LARGE SCALE GENOMIC DNA]</scope>
    <source>
        <strain evidence="3">cv. Chardonnay</strain>
        <tissue evidence="2">Leaf</tissue>
    </source>
</reference>
<dbReference type="SUPFAM" id="SSF56219">
    <property type="entry name" value="DNase I-like"/>
    <property type="match status" value="1"/>
</dbReference>
<evidence type="ECO:0000313" key="3">
    <source>
        <dbReference type="Proteomes" id="UP000288805"/>
    </source>
</evidence>
<dbReference type="PANTHER" id="PTHR33116:SF78">
    <property type="entry name" value="OS12G0587133 PROTEIN"/>
    <property type="match status" value="1"/>
</dbReference>
<evidence type="ECO:0000259" key="1">
    <source>
        <dbReference type="PROSITE" id="PS50878"/>
    </source>
</evidence>
<feature type="domain" description="Reverse transcriptase" evidence="1">
    <location>
        <begin position="1129"/>
        <end position="1409"/>
    </location>
</feature>
<proteinExistence type="predicted"/>
<dbReference type="InterPro" id="IPR025558">
    <property type="entry name" value="DUF4283"/>
</dbReference>
<accession>A0A438K9I0</accession>
<dbReference type="SUPFAM" id="SSF56672">
    <property type="entry name" value="DNA/RNA polymerases"/>
    <property type="match status" value="1"/>
</dbReference>
<dbReference type="EMBL" id="QGNW01000012">
    <property type="protein sequence ID" value="RVX17860.1"/>
    <property type="molecule type" value="Genomic_DNA"/>
</dbReference>
<dbReference type="PANTHER" id="PTHR33116">
    <property type="entry name" value="REVERSE TRANSCRIPTASE ZINC-BINDING DOMAIN-CONTAINING PROTEIN-RELATED-RELATED"/>
    <property type="match status" value="1"/>
</dbReference>
<dbReference type="InterPro" id="IPR026960">
    <property type="entry name" value="RVT-Znf"/>
</dbReference>
<organism evidence="2 3">
    <name type="scientific">Vitis vinifera</name>
    <name type="common">Grape</name>
    <dbReference type="NCBI Taxonomy" id="29760"/>
    <lineage>
        <taxon>Eukaryota</taxon>
        <taxon>Viridiplantae</taxon>
        <taxon>Streptophyta</taxon>
        <taxon>Embryophyta</taxon>
        <taxon>Tracheophyta</taxon>
        <taxon>Spermatophyta</taxon>
        <taxon>Magnoliopsida</taxon>
        <taxon>eudicotyledons</taxon>
        <taxon>Gunneridae</taxon>
        <taxon>Pentapetalae</taxon>
        <taxon>rosids</taxon>
        <taxon>Vitales</taxon>
        <taxon>Vitaceae</taxon>
        <taxon>Viteae</taxon>
        <taxon>Vitis</taxon>
    </lineage>
</organism>
<name>A0A438K9I0_VITVI</name>
<dbReference type="Pfam" id="PF00078">
    <property type="entry name" value="RVT_1"/>
    <property type="match status" value="1"/>
</dbReference>
<sequence>MTLFKDEPKIIKVDSKSFMFILGDVKGRFELGIVERGKRYSPLIKLTKWEVFQGQDVANSSFESLTARAGKYCSQNQVFGSLGLGEDGERSWLGSSKSAPKLCGGGSMVSEDVKLSEVEHVEVELWATSHWKSCSAVKDTPIWTFSTVSLGFSCWESGMPEHLWRERAVKTRGKKFGEAVWLQLGEEEVSNERKFLGRCLVGRWGQSSMLDPDMQAFESWGRSVWNTKGKVKFSRLGGPLLLIEFETKEAAEKVLLRGHRWFKESFLNMERWDPKVGCSLNGKRDKSVWVRVVGMPLHFWSQEILRKIGDCCGGFLAVDEDTANFKELKWARLLVRSEGLEWPSSLQVAVGSVCYSLQLWWEVKPGLTAVVPGTKNEMGNEREVRDEGEGDSRAGFKMANVRTHGEPAKVDVPCENGEGGCSKPAAFSEALSEKVADGVGSTVSQQIAWGKKTICGPGKSLALGRQMMVDLGRRPTEKGQVTEGQIELMKMGRPKSPSYKDSEVEMDRSREARAPVGGLGVSGELEGEMIGSQMGSRSPAVNLTVFTNEALMEEASRYSDQSSRSLSFLGKREISLSSTPSGRDGESVAMAGVIIQSSSSVEVGGAVMGPLRMIWADGREAEVLDSAGREAGVFGEKTEGDTVRTIHEDMEEREEEEEPCWQSSSLAKFSRYIGMPTEGFEGEILLLLKRMKERKIQKGQLDGRKRKKLKSSKFERELRKLEWTVNYIGEGGGEEGETKIQEMSKGIICSLGVGRYLDWGAVDSRGAAGGIVVFWDNRVLELVDIQKGDFNAILSPEERNRRERLNSNMRKFVEIIEDLELKDVPLVGGPFTWNGGVNNQSFSRLDSFLINEGWDNHFGDVRQCVLPRPVSDHFPILLDVGGGRRGPSPFRFENMWLKVEGVKELMKSWWEGGRFNGSASFILAEKIKVLKAKLKEWNRDTLGRIELRKNAALEQVQFWDAKEKISRLNLEELEARKEAREDYKKWVLLEEISWRQKSREVWLKEGDRNTGYFHKMANAHRRRNNVDRIKINGAWCLEENEIREGIGNAFKLLLSSSGDWRPSISGLQLETLDQLDASTLESPFTEKEVYNALLSCNGDKAPRPDGLSMAFWQFAWDFVKADVLCFFKEFYENGKFVKSLNATFLVLIPKKVGAEDLGDFRPISLVGSLYKWLAKVLANRLKKVVGKVISKAQGAFVEGRQILDAVLIANEAIDSTLKNNQSAILCKLDIEKAYDNVDWTFILTVMQKMGFGEKWIRWIKWCISTASFSVLVNGTPTGFFQSSKGLRQGDPLSPYLFVIAMEVFSAFLQRAVEGGYLSGCRVKGRSEEGVLISHLLFADDTLVFCKPSQDHLTYLSWLLMWFEAASGLRINLEKSELIPIGRVENMDDLAWEFGCKVGSLPSTYLGMPLGASFKSTSVWDGVEERFRKRLGMWKRQYLSKGGRTTLIRSTLSNLPIYLMSLLWLLSVVRRRLEKIQRDFLWGGGNLERKPHLVRWEVVCLSKKKGGLGVKNLSILNKALLAKWNWRFANEREALWNQVIRGKYGEERGGWASREVREAHGLGLWKGIRMDWELVSNRMVFIIGNGRRVSFWRDKWCGDSPLCSSFPSLFALTVDKEESVADVEEASSFMEQLHRSRVIEVVEDRASWTETKSGNFSVKSLYLAMEAGGSARFPSSLIWNANVQPKISFFAWEATWGKALTLDKVQKRGWALANRCFLCLENEKTIEHLLLHCSRTKVLWDLLFTVFGVSWVLPYSAKETLLSWHGSFVGKKRKKVWRAAPLHIFWTVWKARNCLAFKDDTLSIQRLKYSFILSLWAETKLFIVDCPLTIANFIDWMGSN</sequence>
<dbReference type="Proteomes" id="UP000288805">
    <property type="component" value="Unassembled WGS sequence"/>
</dbReference>
<gene>
    <name evidence="2" type="primary">YTX2_196</name>
    <name evidence="2" type="ORF">CK203_004390</name>
</gene>
<dbReference type="InterPro" id="IPR036691">
    <property type="entry name" value="Endo/exonu/phosph_ase_sf"/>
</dbReference>
<dbReference type="Pfam" id="PF13966">
    <property type="entry name" value="zf-RVT"/>
    <property type="match status" value="1"/>
</dbReference>
<dbReference type="Gene3D" id="3.60.10.10">
    <property type="entry name" value="Endonuclease/exonuclease/phosphatase"/>
    <property type="match status" value="1"/>
</dbReference>
<dbReference type="CDD" id="cd01650">
    <property type="entry name" value="RT_nLTR_like"/>
    <property type="match status" value="1"/>
</dbReference>
<dbReference type="Pfam" id="PF14111">
    <property type="entry name" value="DUF4283"/>
    <property type="match status" value="1"/>
</dbReference>
<dbReference type="InterPro" id="IPR043502">
    <property type="entry name" value="DNA/RNA_pol_sf"/>
</dbReference>